<feature type="region of interest" description="Disordered" evidence="1">
    <location>
        <begin position="117"/>
        <end position="172"/>
    </location>
</feature>
<protein>
    <submittedName>
        <fullName evidence="2">Uncharacterized protein</fullName>
    </submittedName>
</protein>
<dbReference type="AlphaFoldDB" id="A0A7R9AFG9"/>
<dbReference type="Proteomes" id="UP000677054">
    <property type="component" value="Unassembled WGS sequence"/>
</dbReference>
<dbReference type="EMBL" id="CAJPEV010005016">
    <property type="protein sequence ID" value="CAG0902635.1"/>
    <property type="molecule type" value="Genomic_DNA"/>
</dbReference>
<feature type="compositionally biased region" description="Basic and acidic residues" evidence="1">
    <location>
        <begin position="127"/>
        <end position="136"/>
    </location>
</feature>
<evidence type="ECO:0000313" key="3">
    <source>
        <dbReference type="Proteomes" id="UP000677054"/>
    </source>
</evidence>
<evidence type="ECO:0000256" key="1">
    <source>
        <dbReference type="SAM" id="MobiDB-lite"/>
    </source>
</evidence>
<feature type="compositionally biased region" description="Basic and acidic residues" evidence="1">
    <location>
        <begin position="147"/>
        <end position="172"/>
    </location>
</feature>
<name>A0A7R9AFG9_9CRUS</name>
<organism evidence="2">
    <name type="scientific">Darwinula stevensoni</name>
    <dbReference type="NCBI Taxonomy" id="69355"/>
    <lineage>
        <taxon>Eukaryota</taxon>
        <taxon>Metazoa</taxon>
        <taxon>Ecdysozoa</taxon>
        <taxon>Arthropoda</taxon>
        <taxon>Crustacea</taxon>
        <taxon>Oligostraca</taxon>
        <taxon>Ostracoda</taxon>
        <taxon>Podocopa</taxon>
        <taxon>Podocopida</taxon>
        <taxon>Darwinulocopina</taxon>
        <taxon>Darwinuloidea</taxon>
        <taxon>Darwinulidae</taxon>
        <taxon>Darwinula</taxon>
    </lineage>
</organism>
<keyword evidence="3" id="KW-1185">Reference proteome</keyword>
<gene>
    <name evidence="2" type="ORF">DSTB1V02_LOCUS12660</name>
</gene>
<feature type="region of interest" description="Disordered" evidence="1">
    <location>
        <begin position="79"/>
        <end position="102"/>
    </location>
</feature>
<evidence type="ECO:0000313" key="2">
    <source>
        <dbReference type="EMBL" id="CAD7252909.1"/>
    </source>
</evidence>
<reference evidence="2" key="1">
    <citation type="submission" date="2020-11" db="EMBL/GenBank/DDBJ databases">
        <authorList>
            <person name="Tran Van P."/>
        </authorList>
    </citation>
    <scope>NUCLEOTIDE SEQUENCE</scope>
</reference>
<sequence length="172" mass="18146">MSYRGKICGTSKREEILEGVPSITSGIVTRLVSCASFHENRILHSGELPPVSMSTGRELPSRAGVAEEVPLAAAVRLPRDGGVGAGAHRQPRAGRGLRGPAAGAAFAARGCEATESALQVQGGGVRVRGDVSHEDPGEALGGEEEDGVQHGRERSQRTETSGKDDRDRRKWE</sequence>
<dbReference type="EMBL" id="LR904533">
    <property type="protein sequence ID" value="CAD7252909.1"/>
    <property type="molecule type" value="Genomic_DNA"/>
</dbReference>
<proteinExistence type="predicted"/>
<accession>A0A7R9AFG9</accession>